<sequence length="78" mass="9316">MALLNKRQIVSWDDMLQGWRDRYKQFPSTRTLNNILITSCIARDKDSFVKADKMIQGETERDTWPQGLNYRECQQSFQ</sequence>
<dbReference type="EMBL" id="UGXR01000001">
    <property type="protein sequence ID" value="SUH08785.1"/>
    <property type="molecule type" value="Genomic_DNA"/>
</dbReference>
<gene>
    <name evidence="1" type="ORF">NCTC8256_02733</name>
</gene>
<evidence type="ECO:0000313" key="1">
    <source>
        <dbReference type="EMBL" id="SUH08785.1"/>
    </source>
</evidence>
<proteinExistence type="predicted"/>
<dbReference type="Proteomes" id="UP000254346">
    <property type="component" value="Unassembled WGS sequence"/>
</dbReference>
<organism evidence="1 2">
    <name type="scientific">Salmonella enterica I</name>
    <dbReference type="NCBI Taxonomy" id="59201"/>
    <lineage>
        <taxon>Bacteria</taxon>
        <taxon>Pseudomonadati</taxon>
        <taxon>Pseudomonadota</taxon>
        <taxon>Gammaproteobacteria</taxon>
        <taxon>Enterobacterales</taxon>
        <taxon>Enterobacteriaceae</taxon>
        <taxon>Salmonella</taxon>
    </lineage>
</organism>
<protein>
    <submittedName>
        <fullName evidence="1">Cytoplasmic protein</fullName>
    </submittedName>
</protein>
<dbReference type="AlphaFoldDB" id="A0A379VQA7"/>
<evidence type="ECO:0000313" key="2">
    <source>
        <dbReference type="Proteomes" id="UP000254346"/>
    </source>
</evidence>
<accession>A0A379VQA7</accession>
<reference evidence="1 2" key="1">
    <citation type="submission" date="2018-06" db="EMBL/GenBank/DDBJ databases">
        <authorList>
            <consortium name="Pathogen Informatics"/>
            <person name="Doyle S."/>
        </authorList>
    </citation>
    <scope>NUCLEOTIDE SEQUENCE [LARGE SCALE GENOMIC DNA]</scope>
    <source>
        <strain evidence="1 2">NCTC8256</strain>
    </source>
</reference>
<name>A0A379VQA7_SALET</name>